<reference evidence="7 8" key="1">
    <citation type="journal article" date="1999" name="DNA Res.">
        <title>Complete genome sequence of an aerobic hyper-thermophilic crenarchaeon, Aeropyrum pernix K1.</title>
        <authorList>
            <person name="Kawarabayasi Y."/>
            <person name="Hino Y."/>
            <person name="Horikawa H."/>
            <person name="Yamazaki S."/>
            <person name="Haikawa Y."/>
            <person name="Jin-no K."/>
            <person name="Takahashi M."/>
            <person name="Sekine M."/>
            <person name="Baba S."/>
            <person name="Ankai A."/>
            <person name="Kosugi H."/>
            <person name="Hosoyama A."/>
            <person name="Fukui S."/>
            <person name="Nagai Y."/>
            <person name="Nishijima K."/>
            <person name="Nakazawa H."/>
            <person name="Takamiya M."/>
            <person name="Masuda S."/>
            <person name="Funahashi T."/>
            <person name="Tanaka T."/>
            <person name="Kudoh Y."/>
            <person name="Yamazaki J."/>
            <person name="Kushida N."/>
            <person name="Oguchi A."/>
            <person name="Aoki K."/>
            <person name="Kubota K."/>
            <person name="Nakamura Y."/>
            <person name="Nomura N."/>
            <person name="Sako Y."/>
            <person name="Kikuchi H."/>
        </authorList>
    </citation>
    <scope>NUCLEOTIDE SEQUENCE [LARGE SCALE GENOMIC DNA]</scope>
    <source>
        <strain evidence="8">ATCC 700893 / DSM 11879 / JCM 9820 / NBRC 100138 / K1</strain>
    </source>
</reference>
<sequence length="515" mass="57921">MALANTRVILAAIIVILVIAAGFYILFSRQQAANVIVIGTTDDVTELDPATSYDFFTWEVLSNVMAGLVTYDQQGNIVPYLAERWESQEGGKVWIFYLRQDAKFPDGTPCDADVVVRSIKRVMTIQGDPSWLVTEFVENVEALDQWTVKFTLKQPTGYFLAVVATPPYYPVHPNYPEDQPAPDATWGGCGPYMIDEFVRDQYLRLKPNPNFFGEEPKNDGVIIRFYEGSEDLRSALEAGEIDVAWRTLNPSDLEDLRSKGYNIKEVPGLFIRYLVLRVSQPPLDNVAVRQALAAAIDRQDIVDRVFRGTMEPLYSMVPSGMWGHYPAFKEKYGEGPNIDLARQLLSQAGYSESNKLQVELWYTPEHYGDTEAALAAVIKEQWEATGMISVEIKSSEWGTYVDQLSSGQMMISLLGWYPDYLDPDNFLTPFLLSTANSWTGTGYANPQVDDLLRKAMTSSDMNERAQLYKQVQEILAEEAPFIPLVQGKLFVVTSTEVTSIEVSPLQFLIYSSISK</sequence>
<dbReference type="GeneID" id="1445301"/>
<dbReference type="PIR" id="E72451">
    <property type="entry name" value="E72451"/>
</dbReference>
<comment type="similarity">
    <text evidence="2">Belongs to the bacterial solute-binding protein 5 family.</text>
</comment>
<dbReference type="GO" id="GO:0043190">
    <property type="term" value="C:ATP-binding cassette (ABC) transporter complex"/>
    <property type="evidence" value="ECO:0007669"/>
    <property type="project" value="InterPro"/>
</dbReference>
<dbReference type="PANTHER" id="PTHR30290">
    <property type="entry name" value="PERIPLASMIC BINDING COMPONENT OF ABC TRANSPORTER"/>
    <property type="match status" value="1"/>
</dbReference>
<keyword evidence="4" id="KW-0732">Signal</keyword>
<dbReference type="Gene3D" id="3.90.76.10">
    <property type="entry name" value="Dipeptide-binding Protein, Domain 1"/>
    <property type="match status" value="1"/>
</dbReference>
<evidence type="ECO:0000259" key="6">
    <source>
        <dbReference type="Pfam" id="PF00496"/>
    </source>
</evidence>
<dbReference type="PANTHER" id="PTHR30290:SF10">
    <property type="entry name" value="PERIPLASMIC OLIGOPEPTIDE-BINDING PROTEIN-RELATED"/>
    <property type="match status" value="1"/>
</dbReference>
<dbReference type="RefSeq" id="WP_010866893.1">
    <property type="nucleotide sequence ID" value="NC_000854.2"/>
</dbReference>
<dbReference type="EnsemblBacteria" id="BAA81269">
    <property type="protein sequence ID" value="BAA81269"/>
    <property type="gene ID" value="APE_2257"/>
</dbReference>
<evidence type="ECO:0000313" key="8">
    <source>
        <dbReference type="Proteomes" id="UP000002518"/>
    </source>
</evidence>
<comment type="subcellular location">
    <subcellularLocation>
        <location evidence="1">Cell envelope</location>
    </subcellularLocation>
</comment>
<dbReference type="eggNOG" id="arCOG01534">
    <property type="taxonomic scope" value="Archaea"/>
</dbReference>
<keyword evidence="8" id="KW-1185">Reference proteome</keyword>
<dbReference type="Gene3D" id="3.40.190.10">
    <property type="entry name" value="Periplasmic binding protein-like II"/>
    <property type="match status" value="1"/>
</dbReference>
<dbReference type="PATRIC" id="fig|272557.25.peg.1505"/>
<evidence type="ECO:0000256" key="2">
    <source>
        <dbReference type="ARBA" id="ARBA00005695"/>
    </source>
</evidence>
<evidence type="ECO:0000256" key="4">
    <source>
        <dbReference type="ARBA" id="ARBA00022729"/>
    </source>
</evidence>
<evidence type="ECO:0000256" key="1">
    <source>
        <dbReference type="ARBA" id="ARBA00004196"/>
    </source>
</evidence>
<dbReference type="GO" id="GO:1904680">
    <property type="term" value="F:peptide transmembrane transporter activity"/>
    <property type="evidence" value="ECO:0007669"/>
    <property type="project" value="TreeGrafter"/>
</dbReference>
<keyword evidence="5" id="KW-1133">Transmembrane helix</keyword>
<dbReference type="PIRSF" id="PIRSF002741">
    <property type="entry name" value="MppA"/>
    <property type="match status" value="1"/>
</dbReference>
<keyword evidence="5" id="KW-0812">Transmembrane</keyword>
<dbReference type="Gene3D" id="3.10.105.10">
    <property type="entry name" value="Dipeptide-binding Protein, Domain 3"/>
    <property type="match status" value="1"/>
</dbReference>
<evidence type="ECO:0000256" key="3">
    <source>
        <dbReference type="ARBA" id="ARBA00022448"/>
    </source>
</evidence>
<dbReference type="InterPro" id="IPR030678">
    <property type="entry name" value="Peptide/Ni-bd"/>
</dbReference>
<dbReference type="GO" id="GO:0015833">
    <property type="term" value="P:peptide transport"/>
    <property type="evidence" value="ECO:0007669"/>
    <property type="project" value="TreeGrafter"/>
</dbReference>
<protein>
    <submittedName>
        <fullName evidence="7">Dipeptide ABC transporter, dipeptide-binding protein DppA</fullName>
    </submittedName>
</protein>
<feature type="domain" description="Solute-binding protein family 5" evidence="6">
    <location>
        <begin position="76"/>
        <end position="437"/>
    </location>
</feature>
<dbReference type="Pfam" id="PF00496">
    <property type="entry name" value="SBP_bac_5"/>
    <property type="match status" value="1"/>
</dbReference>
<dbReference type="SUPFAM" id="SSF53850">
    <property type="entry name" value="Periplasmic binding protein-like II"/>
    <property type="match status" value="1"/>
</dbReference>
<proteinExistence type="inferred from homology"/>
<dbReference type="KEGG" id="ape:APE_2257"/>
<keyword evidence="5" id="KW-0472">Membrane</keyword>
<name>Q9Y9N1_AERPE</name>
<keyword evidence="3" id="KW-0813">Transport</keyword>
<gene>
    <name evidence="7" type="primary">dppA</name>
    <name evidence="7" type="ordered locus">APE_2257</name>
</gene>
<dbReference type="CDD" id="cd08519">
    <property type="entry name" value="PBP2_NikA_DppA_OppA_like_20"/>
    <property type="match status" value="1"/>
</dbReference>
<evidence type="ECO:0000313" key="7">
    <source>
        <dbReference type="EMBL" id="BAA81269.1"/>
    </source>
</evidence>
<dbReference type="InterPro" id="IPR039424">
    <property type="entry name" value="SBP_5"/>
</dbReference>
<dbReference type="InterPro" id="IPR000914">
    <property type="entry name" value="SBP_5_dom"/>
</dbReference>
<feature type="transmembrane region" description="Helical" evidence="5">
    <location>
        <begin position="7"/>
        <end position="27"/>
    </location>
</feature>
<dbReference type="STRING" id="272557.APE_2257"/>
<dbReference type="AlphaFoldDB" id="Q9Y9N1"/>
<organism evidence="7 8">
    <name type="scientific">Aeropyrum pernix (strain ATCC 700893 / DSM 11879 / JCM 9820 / NBRC 100138 / K1)</name>
    <dbReference type="NCBI Taxonomy" id="272557"/>
    <lineage>
        <taxon>Archaea</taxon>
        <taxon>Thermoproteota</taxon>
        <taxon>Thermoprotei</taxon>
        <taxon>Desulfurococcales</taxon>
        <taxon>Desulfurococcaceae</taxon>
        <taxon>Aeropyrum</taxon>
    </lineage>
</organism>
<accession>Q9Y9N1</accession>
<dbReference type="GO" id="GO:0042597">
    <property type="term" value="C:periplasmic space"/>
    <property type="evidence" value="ECO:0007669"/>
    <property type="project" value="UniProtKB-ARBA"/>
</dbReference>
<dbReference type="EMBL" id="BA000002">
    <property type="protein sequence ID" value="BAA81269.1"/>
    <property type="molecule type" value="Genomic_DNA"/>
</dbReference>
<dbReference type="Proteomes" id="UP000002518">
    <property type="component" value="Chromosome"/>
</dbReference>
<evidence type="ECO:0000256" key="5">
    <source>
        <dbReference type="SAM" id="Phobius"/>
    </source>
</evidence>
<dbReference type="FunFam" id="3.10.105.10:FF:000012">
    <property type="entry name" value="Peptide/nickel transport system substrate-binding protein"/>
    <property type="match status" value="1"/>
</dbReference>